<dbReference type="RefSeq" id="WP_188662704.1">
    <property type="nucleotide sequence ID" value="NZ_BMKC01000001.1"/>
</dbReference>
<accession>A0ABQ1HIB4</accession>
<name>A0ABQ1HIB4_9GAMM</name>
<evidence type="ECO:0000313" key="3">
    <source>
        <dbReference type="Proteomes" id="UP000623419"/>
    </source>
</evidence>
<feature type="transmembrane region" description="Helical" evidence="1">
    <location>
        <begin position="54"/>
        <end position="79"/>
    </location>
</feature>
<protein>
    <submittedName>
        <fullName evidence="2">Uncharacterized protein</fullName>
    </submittedName>
</protein>
<keyword evidence="1" id="KW-0472">Membrane</keyword>
<gene>
    <name evidence="2" type="ORF">GCM10011521_15040</name>
</gene>
<organism evidence="2 3">
    <name type="scientific">Arenimonas soli</name>
    <dbReference type="NCBI Taxonomy" id="2269504"/>
    <lineage>
        <taxon>Bacteria</taxon>
        <taxon>Pseudomonadati</taxon>
        <taxon>Pseudomonadota</taxon>
        <taxon>Gammaproteobacteria</taxon>
        <taxon>Lysobacterales</taxon>
        <taxon>Lysobacteraceae</taxon>
        <taxon>Arenimonas</taxon>
    </lineage>
</organism>
<dbReference type="Proteomes" id="UP000623419">
    <property type="component" value="Unassembled WGS sequence"/>
</dbReference>
<dbReference type="EMBL" id="BMKC01000001">
    <property type="protein sequence ID" value="GGA77699.1"/>
    <property type="molecule type" value="Genomic_DNA"/>
</dbReference>
<feature type="transmembrane region" description="Helical" evidence="1">
    <location>
        <begin position="110"/>
        <end position="129"/>
    </location>
</feature>
<evidence type="ECO:0000256" key="1">
    <source>
        <dbReference type="SAM" id="Phobius"/>
    </source>
</evidence>
<keyword evidence="1" id="KW-0812">Transmembrane</keyword>
<reference evidence="3" key="1">
    <citation type="journal article" date="2019" name="Int. J. Syst. Evol. Microbiol.">
        <title>The Global Catalogue of Microorganisms (GCM) 10K type strain sequencing project: providing services to taxonomists for standard genome sequencing and annotation.</title>
        <authorList>
            <consortium name="The Broad Institute Genomics Platform"/>
            <consortium name="The Broad Institute Genome Sequencing Center for Infectious Disease"/>
            <person name="Wu L."/>
            <person name="Ma J."/>
        </authorList>
    </citation>
    <scope>NUCLEOTIDE SEQUENCE [LARGE SCALE GENOMIC DNA]</scope>
    <source>
        <strain evidence="3">CGMCC 1.15905</strain>
    </source>
</reference>
<sequence>MKILRYALAFFAGALVAGFVVAGLESLGHAVYPPPQGLDPGDVEQIKAAVAAMPVGALLFVLFAWVAGAYAGGLVATLLAPGRRGLLAAGVGALVLAAVVANLAMIPHPLWFAAVAIVAVLAGTSLAVLSGRRRDRALAGA</sequence>
<keyword evidence="1" id="KW-1133">Transmembrane helix</keyword>
<keyword evidence="3" id="KW-1185">Reference proteome</keyword>
<evidence type="ECO:0000313" key="2">
    <source>
        <dbReference type="EMBL" id="GGA77699.1"/>
    </source>
</evidence>
<comment type="caution">
    <text evidence="2">The sequence shown here is derived from an EMBL/GenBank/DDBJ whole genome shotgun (WGS) entry which is preliminary data.</text>
</comment>
<proteinExistence type="predicted"/>
<feature type="transmembrane region" description="Helical" evidence="1">
    <location>
        <begin position="86"/>
        <end position="104"/>
    </location>
</feature>